<dbReference type="InterPro" id="IPR000073">
    <property type="entry name" value="AB_hydrolase_1"/>
</dbReference>
<organism evidence="2 3">
    <name type="scientific">Marinobacter confluentis</name>
    <dbReference type="NCBI Taxonomy" id="1697557"/>
    <lineage>
        <taxon>Bacteria</taxon>
        <taxon>Pseudomonadati</taxon>
        <taxon>Pseudomonadota</taxon>
        <taxon>Gammaproteobacteria</taxon>
        <taxon>Pseudomonadales</taxon>
        <taxon>Marinobacteraceae</taxon>
        <taxon>Marinobacter</taxon>
    </lineage>
</organism>
<dbReference type="SUPFAM" id="SSF53474">
    <property type="entry name" value="alpha/beta-Hydrolases"/>
    <property type="match status" value="1"/>
</dbReference>
<proteinExistence type="predicted"/>
<keyword evidence="2" id="KW-0378">Hydrolase</keyword>
<dbReference type="GO" id="GO:0016787">
    <property type="term" value="F:hydrolase activity"/>
    <property type="evidence" value="ECO:0007669"/>
    <property type="project" value="UniProtKB-KW"/>
</dbReference>
<dbReference type="Gene3D" id="3.40.50.1820">
    <property type="entry name" value="alpha/beta hydrolase"/>
    <property type="match status" value="1"/>
</dbReference>
<reference evidence="2 3" key="1">
    <citation type="submission" date="2019-04" db="EMBL/GenBank/DDBJ databases">
        <authorList>
            <person name="Park S."/>
            <person name="Yoon J.-H."/>
        </authorList>
    </citation>
    <scope>NUCLEOTIDE SEQUENCE [LARGE SCALE GENOMIC DNA]</scope>
    <source>
        <strain evidence="2 3">HJM-18</strain>
    </source>
</reference>
<dbReference type="PANTHER" id="PTHR43433">
    <property type="entry name" value="HYDROLASE, ALPHA/BETA FOLD FAMILY PROTEIN"/>
    <property type="match status" value="1"/>
</dbReference>
<dbReference type="RefSeq" id="WP_135803183.1">
    <property type="nucleotide sequence ID" value="NZ_SRPF01000002.1"/>
</dbReference>
<dbReference type="AlphaFoldDB" id="A0A4Z1C2Z9"/>
<sequence length="283" mass="30647">MDNSVTRQLRLADGRVLSYSDTGTGQGGTWVHCHGIPGSRYELAHLSEPLAAAGLRVVVADRPGYGGSTPCPGYDFAQHTNDVRQLADNLGLERFSVSGFSGGGVFALALSHDLGDRVKQLAIAATPAVPLMANPFEHASELTAGSWQAALADPENLAYELESLTQSEDLLYEAMLGAMGPADIRQLTSDSHLWTFRKSLQTAIAQGSKDAAMALARDSRLMVLPWRFNLQKPPQPDHVFHGDEDLLVHEPHFRALVHHLQPIRSELVAGAGHYGVLARLFQL</sequence>
<evidence type="ECO:0000259" key="1">
    <source>
        <dbReference type="Pfam" id="PF00561"/>
    </source>
</evidence>
<dbReference type="Pfam" id="PF00561">
    <property type="entry name" value="Abhydrolase_1"/>
    <property type="match status" value="1"/>
</dbReference>
<evidence type="ECO:0000313" key="2">
    <source>
        <dbReference type="EMBL" id="TGN40521.1"/>
    </source>
</evidence>
<dbReference type="InterPro" id="IPR050471">
    <property type="entry name" value="AB_hydrolase"/>
</dbReference>
<accession>A0A4Z1C2Z9</accession>
<comment type="caution">
    <text evidence="2">The sequence shown here is derived from an EMBL/GenBank/DDBJ whole genome shotgun (WGS) entry which is preliminary data.</text>
</comment>
<dbReference type="InterPro" id="IPR029058">
    <property type="entry name" value="AB_hydrolase_fold"/>
</dbReference>
<evidence type="ECO:0000313" key="3">
    <source>
        <dbReference type="Proteomes" id="UP000298325"/>
    </source>
</evidence>
<gene>
    <name evidence="2" type="ORF">E5Q11_09670</name>
</gene>
<dbReference type="PRINTS" id="PR00111">
    <property type="entry name" value="ABHYDROLASE"/>
</dbReference>
<dbReference type="Proteomes" id="UP000298325">
    <property type="component" value="Unassembled WGS sequence"/>
</dbReference>
<dbReference type="PANTHER" id="PTHR43433:SF10">
    <property type="entry name" value="AB HYDROLASE-1 DOMAIN-CONTAINING PROTEIN"/>
    <property type="match status" value="1"/>
</dbReference>
<feature type="domain" description="AB hydrolase-1" evidence="1">
    <location>
        <begin position="33"/>
        <end position="275"/>
    </location>
</feature>
<keyword evidence="3" id="KW-1185">Reference proteome</keyword>
<protein>
    <submittedName>
        <fullName evidence="2">Alpha/beta hydrolase</fullName>
    </submittedName>
</protein>
<name>A0A4Z1C2Z9_9GAMM</name>
<dbReference type="EMBL" id="SRPF01000002">
    <property type="protein sequence ID" value="TGN40521.1"/>
    <property type="molecule type" value="Genomic_DNA"/>
</dbReference>
<dbReference type="OrthoDB" id="9779853at2"/>